<reference evidence="1 2" key="1">
    <citation type="journal article" date="2016" name="Nat. Commun.">
        <title>Thousands of microbial genomes shed light on interconnected biogeochemical processes in an aquifer system.</title>
        <authorList>
            <person name="Anantharaman K."/>
            <person name="Brown C.T."/>
            <person name="Hug L.A."/>
            <person name="Sharon I."/>
            <person name="Castelle C.J."/>
            <person name="Probst A.J."/>
            <person name="Thomas B.C."/>
            <person name="Singh A."/>
            <person name="Wilkins M.J."/>
            <person name="Karaoz U."/>
            <person name="Brodie E.L."/>
            <person name="Williams K.H."/>
            <person name="Hubbard S.S."/>
            <person name="Banfield J.F."/>
        </authorList>
    </citation>
    <scope>NUCLEOTIDE SEQUENCE [LARGE SCALE GENOMIC DNA]</scope>
</reference>
<dbReference type="AlphaFoldDB" id="A0A1F6W7P6"/>
<gene>
    <name evidence="1" type="ORF">A3B85_02945</name>
</gene>
<organism evidence="1 2">
    <name type="scientific">Candidatus Nomurabacteria bacterium RIFCSPHIGHO2_02_FULL_37_13</name>
    <dbReference type="NCBI Taxonomy" id="1801750"/>
    <lineage>
        <taxon>Bacteria</taxon>
        <taxon>Candidatus Nomuraibacteriota</taxon>
    </lineage>
</organism>
<evidence type="ECO:0000313" key="1">
    <source>
        <dbReference type="EMBL" id="OGI77822.1"/>
    </source>
</evidence>
<sequence>MDKFEAFPTGKKRKEIVEQTVKKAVHFKDSAEIEIIDFERYTWIDSPLEGSGMVGQGLDFGSSFKDVLPKREISLKNYIETILQKRKGRAIGVEFGGVGLRLFNGFTPGFFAKSIAVTLADHRRWKLRLSELKERDRKIHHKVLEGNIFDLKTYESLNQYLDNKKVDLIIERMGQGLEFVPTEPYTVSKILQIWYDLLREGGVMFVQTPVVFNNLLEAWVIKIKNEFKGVIEIEYQKGKKDNDAYIPCSAFRLHKLPRAPNELPFLDSRTVTKIPKAN</sequence>
<evidence type="ECO:0008006" key="3">
    <source>
        <dbReference type="Google" id="ProtNLM"/>
    </source>
</evidence>
<dbReference type="SUPFAM" id="SSF53335">
    <property type="entry name" value="S-adenosyl-L-methionine-dependent methyltransferases"/>
    <property type="match status" value="1"/>
</dbReference>
<comment type="caution">
    <text evidence="1">The sequence shown here is derived from an EMBL/GenBank/DDBJ whole genome shotgun (WGS) entry which is preliminary data.</text>
</comment>
<accession>A0A1F6W7P6</accession>
<evidence type="ECO:0000313" key="2">
    <source>
        <dbReference type="Proteomes" id="UP000178374"/>
    </source>
</evidence>
<protein>
    <recommendedName>
        <fullName evidence="3">MnmC-like methyltransferase domain-containing protein</fullName>
    </recommendedName>
</protein>
<dbReference type="InterPro" id="IPR029063">
    <property type="entry name" value="SAM-dependent_MTases_sf"/>
</dbReference>
<dbReference type="Proteomes" id="UP000178374">
    <property type="component" value="Unassembled WGS sequence"/>
</dbReference>
<name>A0A1F6W7P6_9BACT</name>
<dbReference type="EMBL" id="MFUA01000001">
    <property type="protein sequence ID" value="OGI77822.1"/>
    <property type="molecule type" value="Genomic_DNA"/>
</dbReference>
<proteinExistence type="predicted"/>